<dbReference type="GO" id="GO:0046872">
    <property type="term" value="F:metal ion binding"/>
    <property type="evidence" value="ECO:0007669"/>
    <property type="project" value="UniProtKB-KW"/>
</dbReference>
<evidence type="ECO:0000256" key="5">
    <source>
        <dbReference type="ARBA" id="ARBA00022729"/>
    </source>
</evidence>
<dbReference type="PANTHER" id="PTHR42953">
    <property type="entry name" value="HIGH-AFFINITY ZINC UPTAKE SYSTEM PROTEIN ZNUA-RELATED"/>
    <property type="match status" value="1"/>
</dbReference>
<accession>A0A3Q8XSI7</accession>
<sequence>MSGASRVTLVSRGLLQLCAMVAVAILALSVGASAQGADREKLQVVATVSMIGDAVRSVAGDRADVQTLMGEGVDPHLYRQTQADVAAMARADAVFWNGLYLEAQLEEFLEQLSRHRPVFALGENVPVEKRIANADYADRYDPHIWMDPSLWRYVVEGARDALIELDPEGAEIYQANAEQSLADLAELEAYAQASLATVPEDKRMLITAHDAFSYFGRAYGFEVLGIQGLSTESEAGLRQVDQLVFLIVEHDINAIFVETSVSERNVRALIEGAAARGQEVTIGGRLYSDAMGPAGTYAGTYIGMIDANVTTITRSLGGNAPAGGMAGQLGES</sequence>
<comment type="similarity">
    <text evidence="2 6">Belongs to the bacterial solute-binding protein 9 family.</text>
</comment>
<gene>
    <name evidence="8" type="ORF">D5400_18875</name>
</gene>
<evidence type="ECO:0000313" key="8">
    <source>
        <dbReference type="EMBL" id="AZN73078.1"/>
    </source>
</evidence>
<keyword evidence="4" id="KW-0479">Metal-binding</keyword>
<feature type="signal peptide" evidence="7">
    <location>
        <begin position="1"/>
        <end position="34"/>
    </location>
</feature>
<dbReference type="PRINTS" id="PR00691">
    <property type="entry name" value="ADHESINB"/>
</dbReference>
<dbReference type="InterPro" id="IPR050492">
    <property type="entry name" value="Bact_metal-bind_prot9"/>
</dbReference>
<dbReference type="RefSeq" id="WP_126011623.1">
    <property type="nucleotide sequence ID" value="NZ_CP032509.1"/>
</dbReference>
<evidence type="ECO:0000256" key="2">
    <source>
        <dbReference type="ARBA" id="ARBA00011028"/>
    </source>
</evidence>
<dbReference type="PRINTS" id="PR00690">
    <property type="entry name" value="ADHESNFAMILY"/>
</dbReference>
<name>A0A3Q8XSI7_9HYPH</name>
<evidence type="ECO:0000256" key="1">
    <source>
        <dbReference type="ARBA" id="ARBA00004196"/>
    </source>
</evidence>
<dbReference type="Proteomes" id="UP000268192">
    <property type="component" value="Chromosome"/>
</dbReference>
<keyword evidence="3 6" id="KW-0813">Transport</keyword>
<dbReference type="SUPFAM" id="SSF53807">
    <property type="entry name" value="Helical backbone' metal receptor"/>
    <property type="match status" value="1"/>
</dbReference>
<evidence type="ECO:0000256" key="6">
    <source>
        <dbReference type="RuleBase" id="RU003512"/>
    </source>
</evidence>
<organism evidence="8 9">
    <name type="scientific">Georhizobium profundi</name>
    <dbReference type="NCBI Taxonomy" id="2341112"/>
    <lineage>
        <taxon>Bacteria</taxon>
        <taxon>Pseudomonadati</taxon>
        <taxon>Pseudomonadota</taxon>
        <taxon>Alphaproteobacteria</taxon>
        <taxon>Hyphomicrobiales</taxon>
        <taxon>Rhizobiaceae</taxon>
        <taxon>Georhizobium</taxon>
    </lineage>
</organism>
<evidence type="ECO:0000256" key="3">
    <source>
        <dbReference type="ARBA" id="ARBA00022448"/>
    </source>
</evidence>
<dbReference type="GO" id="GO:0007155">
    <property type="term" value="P:cell adhesion"/>
    <property type="evidence" value="ECO:0007669"/>
    <property type="project" value="InterPro"/>
</dbReference>
<dbReference type="GO" id="GO:0030313">
    <property type="term" value="C:cell envelope"/>
    <property type="evidence" value="ECO:0007669"/>
    <property type="project" value="UniProtKB-SubCell"/>
</dbReference>
<reference evidence="8 9" key="1">
    <citation type="submission" date="2018-09" db="EMBL/GenBank/DDBJ databases">
        <title>Marinorhizobium profundi gen. nov., sp. nov., isolated from a deep-sea sediment sample from the New Britain Trench and proposal of Marinorhizobiaceae fam. nov. in the order Rhizobiales of the class Alphaproteobacteria.</title>
        <authorList>
            <person name="Cao J."/>
        </authorList>
    </citation>
    <scope>NUCLEOTIDE SEQUENCE [LARGE SCALE GENOMIC DNA]</scope>
    <source>
        <strain evidence="8 9">WS11</strain>
    </source>
</reference>
<proteinExistence type="inferred from homology"/>
<dbReference type="AlphaFoldDB" id="A0A3Q8XSI7"/>
<dbReference type="Pfam" id="PF01297">
    <property type="entry name" value="ZnuA"/>
    <property type="match status" value="1"/>
</dbReference>
<dbReference type="InterPro" id="IPR006128">
    <property type="entry name" value="Lipoprotein_PsaA-like"/>
</dbReference>
<dbReference type="EMBL" id="CP032509">
    <property type="protein sequence ID" value="AZN73078.1"/>
    <property type="molecule type" value="Genomic_DNA"/>
</dbReference>
<protein>
    <submittedName>
        <fullName evidence="8">Manganese transporter</fullName>
    </submittedName>
</protein>
<dbReference type="GO" id="GO:0030001">
    <property type="term" value="P:metal ion transport"/>
    <property type="evidence" value="ECO:0007669"/>
    <property type="project" value="InterPro"/>
</dbReference>
<keyword evidence="9" id="KW-1185">Reference proteome</keyword>
<comment type="subcellular location">
    <subcellularLocation>
        <location evidence="1">Cell envelope</location>
    </subcellularLocation>
</comment>
<evidence type="ECO:0000256" key="7">
    <source>
        <dbReference type="SAM" id="SignalP"/>
    </source>
</evidence>
<dbReference type="InterPro" id="IPR006127">
    <property type="entry name" value="ZnuA-like"/>
</dbReference>
<keyword evidence="5 7" id="KW-0732">Signal</keyword>
<dbReference type="PANTHER" id="PTHR42953:SF1">
    <property type="entry name" value="METAL-BINDING PROTEIN HI_0362-RELATED"/>
    <property type="match status" value="1"/>
</dbReference>
<feature type="chain" id="PRO_5018646807" evidence="7">
    <location>
        <begin position="35"/>
        <end position="332"/>
    </location>
</feature>
<evidence type="ECO:0000256" key="4">
    <source>
        <dbReference type="ARBA" id="ARBA00022723"/>
    </source>
</evidence>
<dbReference type="KEGG" id="abaw:D5400_18875"/>
<evidence type="ECO:0000313" key="9">
    <source>
        <dbReference type="Proteomes" id="UP000268192"/>
    </source>
</evidence>
<dbReference type="OrthoDB" id="9793396at2"/>
<dbReference type="InterPro" id="IPR006129">
    <property type="entry name" value="AdhesinB"/>
</dbReference>
<dbReference type="Gene3D" id="3.40.50.1980">
    <property type="entry name" value="Nitrogenase molybdenum iron protein domain"/>
    <property type="match status" value="2"/>
</dbReference>